<dbReference type="EMBL" id="UINC01147602">
    <property type="protein sequence ID" value="SVD39019.1"/>
    <property type="molecule type" value="Genomic_DNA"/>
</dbReference>
<feature type="domain" description="FAD dependent oxidoreductase" evidence="1">
    <location>
        <begin position="2"/>
        <end position="77"/>
    </location>
</feature>
<dbReference type="SUPFAM" id="SSF51905">
    <property type="entry name" value="FAD/NAD(P)-binding domain"/>
    <property type="match status" value="1"/>
</dbReference>
<organism evidence="2">
    <name type="scientific">marine metagenome</name>
    <dbReference type="NCBI Taxonomy" id="408172"/>
    <lineage>
        <taxon>unclassified sequences</taxon>
        <taxon>metagenomes</taxon>
        <taxon>ecological metagenomes</taxon>
    </lineage>
</organism>
<accession>A0A382UXP9</accession>
<proteinExistence type="predicted"/>
<dbReference type="InterPro" id="IPR006076">
    <property type="entry name" value="FAD-dep_OxRdtase"/>
</dbReference>
<reference evidence="2" key="1">
    <citation type="submission" date="2018-05" db="EMBL/GenBank/DDBJ databases">
        <authorList>
            <person name="Lanie J.A."/>
            <person name="Ng W.-L."/>
            <person name="Kazmierczak K.M."/>
            <person name="Andrzejewski T.M."/>
            <person name="Davidsen T.M."/>
            <person name="Wayne K.J."/>
            <person name="Tettelin H."/>
            <person name="Glass J.I."/>
            <person name="Rusch D."/>
            <person name="Podicherti R."/>
            <person name="Tsui H.-C.T."/>
            <person name="Winkler M.E."/>
        </authorList>
    </citation>
    <scope>NUCLEOTIDE SEQUENCE</scope>
</reference>
<dbReference type="Gene3D" id="3.50.50.60">
    <property type="entry name" value="FAD/NAD(P)-binding domain"/>
    <property type="match status" value="1"/>
</dbReference>
<evidence type="ECO:0000259" key="1">
    <source>
        <dbReference type="Pfam" id="PF01266"/>
    </source>
</evidence>
<feature type="non-terminal residue" evidence="2">
    <location>
        <position position="239"/>
    </location>
</feature>
<evidence type="ECO:0000313" key="2">
    <source>
        <dbReference type="EMBL" id="SVD39019.1"/>
    </source>
</evidence>
<dbReference type="AlphaFoldDB" id="A0A382UXP9"/>
<name>A0A382UXP9_9ZZZZ</name>
<gene>
    <name evidence="2" type="ORF">METZ01_LOCUS391873</name>
</gene>
<sequence length="239" mass="27712">MKIAIVGAGLFGCVTALELSKKYKVDLFEKKVDIMQCASGINQWRLHGGYHYPRSPDTMTEIQSSLLMFKEYFKKDIFVETKNFYAISKNESKTSSKQFEQFCKKYYLGLHRKKLNFLDYNEIDESYEVQEQIINPMALKKEIKDMLSRSTVNVNTSNNVDYELLKQHYDLVVLCTYGHDHMFSNGEVISIYKYQIVEKLLLSNPTIDPTTSLVIIDGPFFCLDPYGNTGEFLMSHVKH</sequence>
<protein>
    <recommendedName>
        <fullName evidence="1">FAD dependent oxidoreductase domain-containing protein</fullName>
    </recommendedName>
</protein>
<dbReference type="Pfam" id="PF01266">
    <property type="entry name" value="DAO"/>
    <property type="match status" value="1"/>
</dbReference>
<dbReference type="InterPro" id="IPR036188">
    <property type="entry name" value="FAD/NAD-bd_sf"/>
</dbReference>